<protein>
    <recommendedName>
        <fullName evidence="3">Phage tail tape measure protein domain-containing protein</fullName>
    </recommendedName>
</protein>
<evidence type="ECO:0000256" key="2">
    <source>
        <dbReference type="SAM" id="Phobius"/>
    </source>
</evidence>
<evidence type="ECO:0000256" key="1">
    <source>
        <dbReference type="ARBA" id="ARBA00022612"/>
    </source>
</evidence>
<sequence>MINLSVLRAILELKDNMSPALKNATANLESTGRAFTGAGRALLPLSIAIAGIGIASLKFATDLNAGMANVATLIPGNTARVEQLKSAVQDLAIAHGKPTQDLVAGLYQTISAFGDQAGDTVEILRINSMAATAGLATTIDAINLTSAVTKGFGDTTAAAVQKASDLAFITVKLGQTTFPELASSIGRVVPLAAKLKISQEELFAGFATLTGVVGSTAEVSTQLSAILRAMLKPTDDMQKAIAHLGFSGAEAMLSQLGMVGSLQALIGTTDGSTEAVAKLFGQAEALTSVFALTGAQAGTFSEKLAAMQDEAGKTAEAFKEQTEGINAAGFALQQLKSTTEVTAQKLGDVLLPIAVNITKAILSVSDVVIQAVDWFGELPGPVQTVTVGFVGLVAAIGPVLIVLGAVVSGVGALLPVILAAKVAFIAVAGAIATAGSAVEEHCP</sequence>
<comment type="caution">
    <text evidence="4">The sequence shown here is derived from an EMBL/GenBank/DDBJ whole genome shotgun (WGS) entry which is preliminary data.</text>
</comment>
<accession>A0A0F9FJK9</accession>
<dbReference type="EMBL" id="LAZR01023377">
    <property type="protein sequence ID" value="KKL78691.1"/>
    <property type="molecule type" value="Genomic_DNA"/>
</dbReference>
<dbReference type="PANTHER" id="PTHR37813">
    <property type="entry name" value="FELS-2 PROPHAGE PROTEIN"/>
    <property type="match status" value="1"/>
</dbReference>
<dbReference type="InterPro" id="IPR010090">
    <property type="entry name" value="Phage_tape_meas"/>
</dbReference>
<keyword evidence="2" id="KW-0812">Transmembrane</keyword>
<dbReference type="AlphaFoldDB" id="A0A0F9FJK9"/>
<organism evidence="4">
    <name type="scientific">marine sediment metagenome</name>
    <dbReference type="NCBI Taxonomy" id="412755"/>
    <lineage>
        <taxon>unclassified sequences</taxon>
        <taxon>metagenomes</taxon>
        <taxon>ecological metagenomes</taxon>
    </lineage>
</organism>
<dbReference type="NCBIfam" id="TIGR01760">
    <property type="entry name" value="tape_meas_TP901"/>
    <property type="match status" value="1"/>
</dbReference>
<keyword evidence="1" id="KW-1188">Viral release from host cell</keyword>
<dbReference type="Pfam" id="PF10145">
    <property type="entry name" value="PhageMin_Tail"/>
    <property type="match status" value="1"/>
</dbReference>
<keyword evidence="2" id="KW-0472">Membrane</keyword>
<feature type="transmembrane region" description="Helical" evidence="2">
    <location>
        <begin position="413"/>
        <end position="438"/>
    </location>
</feature>
<dbReference type="PANTHER" id="PTHR37813:SF1">
    <property type="entry name" value="FELS-2 PROPHAGE PROTEIN"/>
    <property type="match status" value="1"/>
</dbReference>
<proteinExistence type="predicted"/>
<evidence type="ECO:0000259" key="3">
    <source>
        <dbReference type="Pfam" id="PF10145"/>
    </source>
</evidence>
<keyword evidence="2" id="KW-1133">Transmembrane helix</keyword>
<gene>
    <name evidence="4" type="ORF">LCGC14_2022310</name>
</gene>
<feature type="transmembrane region" description="Helical" evidence="2">
    <location>
        <begin position="385"/>
        <end position="406"/>
    </location>
</feature>
<feature type="domain" description="Phage tail tape measure protein" evidence="3">
    <location>
        <begin position="92"/>
        <end position="281"/>
    </location>
</feature>
<reference evidence="4" key="1">
    <citation type="journal article" date="2015" name="Nature">
        <title>Complex archaea that bridge the gap between prokaryotes and eukaryotes.</title>
        <authorList>
            <person name="Spang A."/>
            <person name="Saw J.H."/>
            <person name="Jorgensen S.L."/>
            <person name="Zaremba-Niedzwiedzka K."/>
            <person name="Martijn J."/>
            <person name="Lind A.E."/>
            <person name="van Eijk R."/>
            <person name="Schleper C."/>
            <person name="Guy L."/>
            <person name="Ettema T.J."/>
        </authorList>
    </citation>
    <scope>NUCLEOTIDE SEQUENCE</scope>
</reference>
<name>A0A0F9FJK9_9ZZZZ</name>
<evidence type="ECO:0000313" key="4">
    <source>
        <dbReference type="EMBL" id="KKL78691.1"/>
    </source>
</evidence>